<dbReference type="RefSeq" id="WP_146784577.1">
    <property type="nucleotide sequence ID" value="NZ_BAABIO010000002.1"/>
</dbReference>
<name>A0A5B8UGF9_9BACT</name>
<keyword evidence="2" id="KW-1185">Reference proteome</keyword>
<evidence type="ECO:0000313" key="1">
    <source>
        <dbReference type="EMBL" id="QEC55588.1"/>
    </source>
</evidence>
<sequence length="120" mass="13563">MPTVLVSSKTTSPQNPESSYFFSCFPVEKYRAMQLFLLFLYPYSINALERENIFSKNKDCLQMNPVPFPGKIKTFALLTRAAALNRNGLPFICRSALIILSFAAVEPSENRVCKTPFNIS</sequence>
<organism evidence="1 2">
    <name type="scientific">Flavisolibacter ginsenosidimutans</name>
    <dbReference type="NCBI Taxonomy" id="661481"/>
    <lineage>
        <taxon>Bacteria</taxon>
        <taxon>Pseudomonadati</taxon>
        <taxon>Bacteroidota</taxon>
        <taxon>Chitinophagia</taxon>
        <taxon>Chitinophagales</taxon>
        <taxon>Chitinophagaceae</taxon>
        <taxon>Flavisolibacter</taxon>
    </lineage>
</organism>
<dbReference type="Proteomes" id="UP000321204">
    <property type="component" value="Chromosome"/>
</dbReference>
<evidence type="ECO:0000313" key="2">
    <source>
        <dbReference type="Proteomes" id="UP000321204"/>
    </source>
</evidence>
<gene>
    <name evidence="1" type="ORF">FSB75_06640</name>
</gene>
<reference evidence="1 2" key="1">
    <citation type="journal article" date="2015" name="Int. J. Syst. Evol. Microbiol.">
        <title>Flavisolibacter ginsenosidimutans sp. nov., with ginsenoside-converting activity isolated from soil used for cultivating ginseng.</title>
        <authorList>
            <person name="Zhao Y."/>
            <person name="Liu Q."/>
            <person name="Kang M.S."/>
            <person name="Jin F."/>
            <person name="Yu H."/>
            <person name="Im W.T."/>
        </authorList>
    </citation>
    <scope>NUCLEOTIDE SEQUENCE [LARGE SCALE GENOMIC DNA]</scope>
    <source>
        <strain evidence="1 2">Gsoil 636</strain>
    </source>
</reference>
<protein>
    <submittedName>
        <fullName evidence="1">Uncharacterized protein</fullName>
    </submittedName>
</protein>
<dbReference type="EMBL" id="CP042433">
    <property type="protein sequence ID" value="QEC55588.1"/>
    <property type="molecule type" value="Genomic_DNA"/>
</dbReference>
<dbReference type="AlphaFoldDB" id="A0A5B8UGF9"/>
<accession>A0A5B8UGF9</accession>
<proteinExistence type="predicted"/>
<dbReference type="KEGG" id="fgg:FSB75_06640"/>